<feature type="domain" description="HTH luxR-type" evidence="3">
    <location>
        <begin position="888"/>
        <end position="949"/>
    </location>
</feature>
<dbReference type="GO" id="GO:0003677">
    <property type="term" value="F:DNA binding"/>
    <property type="evidence" value="ECO:0007669"/>
    <property type="project" value="InterPro"/>
</dbReference>
<keyword evidence="1" id="KW-0547">Nucleotide-binding</keyword>
<keyword evidence="2" id="KW-0067">ATP-binding</keyword>
<dbReference type="InterPro" id="IPR036388">
    <property type="entry name" value="WH-like_DNA-bd_sf"/>
</dbReference>
<evidence type="ECO:0000256" key="2">
    <source>
        <dbReference type="ARBA" id="ARBA00022840"/>
    </source>
</evidence>
<evidence type="ECO:0000259" key="3">
    <source>
        <dbReference type="PROSITE" id="PS50043"/>
    </source>
</evidence>
<dbReference type="GO" id="GO:0006355">
    <property type="term" value="P:regulation of DNA-templated transcription"/>
    <property type="evidence" value="ECO:0007669"/>
    <property type="project" value="InterPro"/>
</dbReference>
<dbReference type="SMART" id="SM00421">
    <property type="entry name" value="HTH_LUXR"/>
    <property type="match status" value="1"/>
</dbReference>
<dbReference type="InterPro" id="IPR016032">
    <property type="entry name" value="Sig_transdc_resp-reg_C-effctor"/>
</dbReference>
<dbReference type="Proteomes" id="UP000617734">
    <property type="component" value="Unassembled WGS sequence"/>
</dbReference>
<dbReference type="GO" id="GO:0005737">
    <property type="term" value="C:cytoplasm"/>
    <property type="evidence" value="ECO:0007669"/>
    <property type="project" value="TreeGrafter"/>
</dbReference>
<dbReference type="GO" id="GO:0005524">
    <property type="term" value="F:ATP binding"/>
    <property type="evidence" value="ECO:0007669"/>
    <property type="project" value="UniProtKB-KW"/>
</dbReference>
<dbReference type="InterPro" id="IPR041664">
    <property type="entry name" value="AAA_16"/>
</dbReference>
<evidence type="ECO:0000313" key="5">
    <source>
        <dbReference type="Proteomes" id="UP000617734"/>
    </source>
</evidence>
<reference evidence="4" key="1">
    <citation type="journal article" date="2014" name="Int. J. Syst. Evol. Microbiol.">
        <title>Complete genome sequence of Corynebacterium casei LMG S-19264T (=DSM 44701T), isolated from a smear-ripened cheese.</title>
        <authorList>
            <consortium name="US DOE Joint Genome Institute (JGI-PGF)"/>
            <person name="Walter F."/>
            <person name="Albersmeier A."/>
            <person name="Kalinowski J."/>
            <person name="Ruckert C."/>
        </authorList>
    </citation>
    <scope>NUCLEOTIDE SEQUENCE</scope>
    <source>
        <strain evidence="4">JCM 4646</strain>
    </source>
</reference>
<dbReference type="PANTHER" id="PTHR16305">
    <property type="entry name" value="TESTICULAR SOLUBLE ADENYLYL CYCLASE"/>
    <property type="match status" value="1"/>
</dbReference>
<comment type="caution">
    <text evidence="4">The sequence shown here is derived from an EMBL/GenBank/DDBJ whole genome shotgun (WGS) entry which is preliminary data.</text>
</comment>
<dbReference type="AlphaFoldDB" id="A0A919KVR6"/>
<organism evidence="4 5">
    <name type="scientific">Kitasatospora indigofera</name>
    <dbReference type="NCBI Taxonomy" id="67307"/>
    <lineage>
        <taxon>Bacteria</taxon>
        <taxon>Bacillati</taxon>
        <taxon>Actinomycetota</taxon>
        <taxon>Actinomycetes</taxon>
        <taxon>Kitasatosporales</taxon>
        <taxon>Streptomycetaceae</taxon>
        <taxon>Kitasatospora</taxon>
    </lineage>
</organism>
<dbReference type="EMBL" id="BNBO01000020">
    <property type="protein sequence ID" value="GHH73541.1"/>
    <property type="molecule type" value="Genomic_DNA"/>
</dbReference>
<dbReference type="Pfam" id="PF00196">
    <property type="entry name" value="GerE"/>
    <property type="match status" value="1"/>
</dbReference>
<dbReference type="InterPro" id="IPR000792">
    <property type="entry name" value="Tscrpt_reg_LuxR_C"/>
</dbReference>
<dbReference type="SUPFAM" id="SSF46894">
    <property type="entry name" value="C-terminal effector domain of the bipartite response regulators"/>
    <property type="match status" value="1"/>
</dbReference>
<name>A0A919KVR6_9ACTN</name>
<dbReference type="PRINTS" id="PR00038">
    <property type="entry name" value="HTHLUXR"/>
</dbReference>
<dbReference type="InterPro" id="IPR027417">
    <property type="entry name" value="P-loop_NTPase"/>
</dbReference>
<evidence type="ECO:0000313" key="4">
    <source>
        <dbReference type="EMBL" id="GHH73541.1"/>
    </source>
</evidence>
<gene>
    <name evidence="4" type="ORF">GCM10018781_38170</name>
</gene>
<dbReference type="SUPFAM" id="SSF52540">
    <property type="entry name" value="P-loop containing nucleoside triphosphate hydrolases"/>
    <property type="match status" value="1"/>
</dbReference>
<dbReference type="Pfam" id="PF13191">
    <property type="entry name" value="AAA_16"/>
    <property type="match status" value="1"/>
</dbReference>
<accession>A0A919KVR6</accession>
<proteinExistence type="predicted"/>
<dbReference type="GO" id="GO:0004016">
    <property type="term" value="F:adenylate cyclase activity"/>
    <property type="evidence" value="ECO:0007669"/>
    <property type="project" value="TreeGrafter"/>
</dbReference>
<dbReference type="PANTHER" id="PTHR16305:SF35">
    <property type="entry name" value="TRANSCRIPTIONAL ACTIVATOR DOMAIN"/>
    <property type="match status" value="1"/>
</dbReference>
<dbReference type="RefSeq" id="WP_190212063.1">
    <property type="nucleotide sequence ID" value="NZ_BNBO01000020.1"/>
</dbReference>
<protein>
    <submittedName>
        <fullName evidence="4">LuxR family transcriptional regulator</fullName>
    </submittedName>
</protein>
<dbReference type="Gene3D" id="1.10.10.10">
    <property type="entry name" value="Winged helix-like DNA-binding domain superfamily/Winged helix DNA-binding domain"/>
    <property type="match status" value="1"/>
</dbReference>
<dbReference type="CDD" id="cd06170">
    <property type="entry name" value="LuxR_C_like"/>
    <property type="match status" value="1"/>
</dbReference>
<dbReference type="PROSITE" id="PS50043">
    <property type="entry name" value="HTH_LUXR_2"/>
    <property type="match status" value="1"/>
</dbReference>
<keyword evidence="5" id="KW-1185">Reference proteome</keyword>
<reference evidence="4" key="2">
    <citation type="submission" date="2020-09" db="EMBL/GenBank/DDBJ databases">
        <authorList>
            <person name="Sun Q."/>
            <person name="Ohkuma M."/>
        </authorList>
    </citation>
    <scope>NUCLEOTIDE SEQUENCE</scope>
    <source>
        <strain evidence="4">JCM 4646</strain>
    </source>
</reference>
<evidence type="ECO:0000256" key="1">
    <source>
        <dbReference type="ARBA" id="ARBA00022741"/>
    </source>
</evidence>
<sequence>MAVARNGQRSPGAPGVPAFVGRARELAVLLSAARSRPSVLLVEGPAGIGKSRLAAEASAVLAAEGVRVLTGDCHPLREPLAYGPVIEALRDIGAWLPPTGWNLGASAGWLAALLPDLADRLPAPPGPAAGPVPPRHQIAQAVRTVLAAVAPALLVIEDVHWADEATRELLLLLGRDLPRDVALLLTYRAEDVPGRGPLLGVAFRRPPNTSGAELSLGPLTEQDVADMARSVLGPAATPVLVRALYSRSEGLALVAEEDLITVRDHQGGEPSGVPRSLREVFAERVERLPPEAVALADVAAVLEVPVSEGLLGSTAALEPGPAARALTAALAAGVLRELGPDSYGFAHALARRAHYDNIPGPERTRLHRHALAALRRLPNPPLVQIAHHTRLLGDAQAWLTHALAAADQAVEVGDQGTAATLLHEILEEPRLPPELHARAALSLARIAWDATEYTRTIATLRRIVAGPGLPVATRGEIRLDLGLMLLNQAADPSGEGEIERAVAELEAQRPELAARAMSVLAMWETSRFSAAEQRAWIDRAQAALAGSDDRAARASVAANRITLLAAMGRPEAAGELAALPREDEDPEVVRHTARALANAAEVGICLGQDERAAHHTEESLALAERHHAHALIVHCRSYRLLLSWTAGEWADWEERYAAFRSGYLDEPLAVDDLLATVQGITAAARGRTARATERFGRVLARDPARKNVNALGAAAGLARLQLARDDAEAAWRTVADYLPLLPRKEQWVYAWDLVPAAVEIALHRGDRAAAEDLAARHRAGTEGTDAPGAQAEALVCRGLVLRAQDPAGAAAEFDRARLLWTVIGRPYHAALAGEQAARALVVLHDGEATALLTGITETHERLGATTDAARCLRLLRDLGQARPRPRGRAGYGDRLSPREQQVGRLLADGAGNKEIAAVLFLSPRTVEQHVAKVLRKLGCTRDEVRGRTF</sequence>
<dbReference type="GeneID" id="95354221"/>